<name>A0A6J4UQ91_9CYAN</name>
<dbReference type="GO" id="GO:0016740">
    <property type="term" value="F:transferase activity"/>
    <property type="evidence" value="ECO:0007669"/>
    <property type="project" value="UniProtKB-KW"/>
</dbReference>
<protein>
    <submittedName>
        <fullName evidence="2">Glycosyl transferase</fullName>
    </submittedName>
</protein>
<organism evidence="2">
    <name type="scientific">uncultured Synechococcales cyanobacterium</name>
    <dbReference type="NCBI Taxonomy" id="1936017"/>
    <lineage>
        <taxon>Bacteria</taxon>
        <taxon>Bacillati</taxon>
        <taxon>Cyanobacteriota</taxon>
        <taxon>Cyanophyceae</taxon>
        <taxon>Synechococcales</taxon>
        <taxon>environmental samples</taxon>
    </lineage>
</organism>
<dbReference type="Pfam" id="PF00535">
    <property type="entry name" value="Glycos_transf_2"/>
    <property type="match status" value="1"/>
</dbReference>
<sequence>MTDFTVAIPTYNGAQRLPEVLNQLRSQSGTEHLSWEVIVVDNNSNDNTAQVVQNYQATWSQGHQLRYCLETQQGAAFARQRAVEEAQGQYIGFLDDDNVPASDWVAAAYTFGVTHPQVGAYGSQIQGEFEVEPPEDFQRIAYILALTNRGPEAHPYEPRKKILPPGAGLVVRKQAWCETVPSQLTLNHTGKEAGLASEDLEVLLHIQQAGWEIWYNPEMCVSHKIPAWRLKREYLMRSFRCVGLSRHHLRMMPLSAWQRPLAMPLYAANDLRKLILCLIKYRGAIKTDLVAACEVELFSGSLLSPLFLWRIKHFSRPKPQKTCSAKVQPQLNASQ</sequence>
<dbReference type="PANTHER" id="PTHR43685:SF2">
    <property type="entry name" value="GLYCOSYLTRANSFERASE 2-LIKE DOMAIN-CONTAINING PROTEIN"/>
    <property type="match status" value="1"/>
</dbReference>
<dbReference type="SUPFAM" id="SSF53448">
    <property type="entry name" value="Nucleotide-diphospho-sugar transferases"/>
    <property type="match status" value="1"/>
</dbReference>
<reference evidence="2" key="1">
    <citation type="submission" date="2020-02" db="EMBL/GenBank/DDBJ databases">
        <authorList>
            <person name="Meier V. D."/>
        </authorList>
    </citation>
    <scope>NUCLEOTIDE SEQUENCE</scope>
    <source>
        <strain evidence="2">AVDCRST_MAG81</strain>
    </source>
</reference>
<gene>
    <name evidence="2" type="ORF">AVDCRST_MAG81-509</name>
</gene>
<evidence type="ECO:0000313" key="2">
    <source>
        <dbReference type="EMBL" id="CAA9556742.1"/>
    </source>
</evidence>
<feature type="domain" description="Glycosyltransferase 2-like" evidence="1">
    <location>
        <begin position="5"/>
        <end position="125"/>
    </location>
</feature>
<proteinExistence type="predicted"/>
<dbReference type="CDD" id="cd00761">
    <property type="entry name" value="Glyco_tranf_GTA_type"/>
    <property type="match status" value="1"/>
</dbReference>
<accession>A0A6J4UQ91</accession>
<dbReference type="InterPro" id="IPR001173">
    <property type="entry name" value="Glyco_trans_2-like"/>
</dbReference>
<dbReference type="NCBIfam" id="NF038302">
    <property type="entry name" value="EPS_HpsE"/>
    <property type="match status" value="1"/>
</dbReference>
<dbReference type="EMBL" id="CADCWO010000021">
    <property type="protein sequence ID" value="CAA9556742.1"/>
    <property type="molecule type" value="Genomic_DNA"/>
</dbReference>
<dbReference type="InterPro" id="IPR029044">
    <property type="entry name" value="Nucleotide-diphossugar_trans"/>
</dbReference>
<keyword evidence="2" id="KW-0808">Transferase</keyword>
<dbReference type="AlphaFoldDB" id="A0A6J4UQ91"/>
<dbReference type="InterPro" id="IPR050834">
    <property type="entry name" value="Glycosyltransf_2"/>
</dbReference>
<dbReference type="PANTHER" id="PTHR43685">
    <property type="entry name" value="GLYCOSYLTRANSFERASE"/>
    <property type="match status" value="1"/>
</dbReference>
<dbReference type="Gene3D" id="3.90.550.10">
    <property type="entry name" value="Spore Coat Polysaccharide Biosynthesis Protein SpsA, Chain A"/>
    <property type="match status" value="1"/>
</dbReference>
<evidence type="ECO:0000259" key="1">
    <source>
        <dbReference type="Pfam" id="PF00535"/>
    </source>
</evidence>